<organism evidence="4 5">
    <name type="scientific">Streptomyces ruber</name>
    <dbReference type="NCBI Taxonomy" id="83378"/>
    <lineage>
        <taxon>Bacteria</taxon>
        <taxon>Bacillati</taxon>
        <taxon>Actinomycetota</taxon>
        <taxon>Actinomycetes</taxon>
        <taxon>Kitasatosporales</taxon>
        <taxon>Streptomycetaceae</taxon>
        <taxon>Streptomyces</taxon>
    </lineage>
</organism>
<feature type="transmembrane region" description="Helical" evidence="2">
    <location>
        <begin position="149"/>
        <end position="171"/>
    </location>
</feature>
<protein>
    <recommendedName>
        <fullName evidence="3">Low molecular weight protein antigen 6 PH domain-containing protein</fullName>
    </recommendedName>
</protein>
<proteinExistence type="predicted"/>
<feature type="compositionally biased region" description="Low complexity" evidence="1">
    <location>
        <begin position="71"/>
        <end position="93"/>
    </location>
</feature>
<evidence type="ECO:0000313" key="5">
    <source>
        <dbReference type="Proteomes" id="UP000620156"/>
    </source>
</evidence>
<dbReference type="Proteomes" id="UP000620156">
    <property type="component" value="Unassembled WGS sequence"/>
</dbReference>
<feature type="region of interest" description="Disordered" evidence="1">
    <location>
        <begin position="1"/>
        <end position="113"/>
    </location>
</feature>
<evidence type="ECO:0000259" key="3">
    <source>
        <dbReference type="Pfam" id="PF10756"/>
    </source>
</evidence>
<feature type="transmembrane region" description="Helical" evidence="2">
    <location>
        <begin position="119"/>
        <end position="137"/>
    </location>
</feature>
<accession>A0A918EQQ6</accession>
<sequence>MTSPDHQSNEPDPTEPATLAEPGSEAASGSEAAAGPEAAAGSGTSSASGQARSQEGGGEVGEAVPRKGSRSKASASPVSSASSASSGAPAARVPEASGATAQPAGDGGPADKDRAYRSGGGIAGGLVVLVIAGWLGVDAVVTGQGRTPWLALAALLLVVPLATAFSLRPAVFTNDERLRVRNPFRVIVLPWAAVASLRSGYSNEVIDTAGTKYQLWAVPVSLRARKRAQRRQSRAGARPSARADLSGRTSLETGPVRAPSDQIMQDLNELAEGRAKAPGAQGEPSVRWAWEVIGPAVAGAVLLAVLLVVG</sequence>
<feature type="transmembrane region" description="Helical" evidence="2">
    <location>
        <begin position="288"/>
        <end position="309"/>
    </location>
</feature>
<evidence type="ECO:0000256" key="2">
    <source>
        <dbReference type="SAM" id="Phobius"/>
    </source>
</evidence>
<feature type="compositionally biased region" description="Low complexity" evidence="1">
    <location>
        <begin position="20"/>
        <end position="49"/>
    </location>
</feature>
<evidence type="ECO:0000256" key="1">
    <source>
        <dbReference type="SAM" id="MobiDB-lite"/>
    </source>
</evidence>
<keyword evidence="2" id="KW-0472">Membrane</keyword>
<feature type="domain" description="Low molecular weight protein antigen 6 PH" evidence="3">
    <location>
        <begin position="168"/>
        <end position="235"/>
    </location>
</feature>
<dbReference type="AlphaFoldDB" id="A0A918EQQ6"/>
<feature type="compositionally biased region" description="Low complexity" evidence="1">
    <location>
        <begin position="234"/>
        <end position="243"/>
    </location>
</feature>
<evidence type="ECO:0000313" key="4">
    <source>
        <dbReference type="EMBL" id="GGQ40414.1"/>
    </source>
</evidence>
<name>A0A918EQQ6_9ACTN</name>
<keyword evidence="5" id="KW-1185">Reference proteome</keyword>
<dbReference type="Pfam" id="PF10756">
    <property type="entry name" value="bPH_6"/>
    <property type="match status" value="1"/>
</dbReference>
<comment type="caution">
    <text evidence="4">The sequence shown here is derived from an EMBL/GenBank/DDBJ whole genome shotgun (WGS) entry which is preliminary data.</text>
</comment>
<dbReference type="InterPro" id="IPR019692">
    <property type="entry name" value="CFP-6_PH"/>
</dbReference>
<keyword evidence="2" id="KW-0812">Transmembrane</keyword>
<keyword evidence="2" id="KW-1133">Transmembrane helix</keyword>
<gene>
    <name evidence="4" type="ORF">GCM10010145_05460</name>
</gene>
<dbReference type="EMBL" id="BMQK01000001">
    <property type="protein sequence ID" value="GGQ40414.1"/>
    <property type="molecule type" value="Genomic_DNA"/>
</dbReference>
<reference evidence="4" key="1">
    <citation type="journal article" date="2014" name="Int. J. Syst. Evol. Microbiol.">
        <title>Complete genome sequence of Corynebacterium casei LMG S-19264T (=DSM 44701T), isolated from a smear-ripened cheese.</title>
        <authorList>
            <consortium name="US DOE Joint Genome Institute (JGI-PGF)"/>
            <person name="Walter F."/>
            <person name="Albersmeier A."/>
            <person name="Kalinowski J."/>
            <person name="Ruckert C."/>
        </authorList>
    </citation>
    <scope>NUCLEOTIDE SEQUENCE</scope>
    <source>
        <strain evidence="4">JCM 3131</strain>
    </source>
</reference>
<feature type="region of interest" description="Disordered" evidence="1">
    <location>
        <begin position="228"/>
        <end position="258"/>
    </location>
</feature>
<reference evidence="4" key="2">
    <citation type="submission" date="2020-09" db="EMBL/GenBank/DDBJ databases">
        <authorList>
            <person name="Sun Q."/>
            <person name="Ohkuma M."/>
        </authorList>
    </citation>
    <scope>NUCLEOTIDE SEQUENCE</scope>
    <source>
        <strain evidence="4">JCM 3131</strain>
    </source>
</reference>